<dbReference type="Pfam" id="PF13469">
    <property type="entry name" value="Sulfotransfer_3"/>
    <property type="match status" value="1"/>
</dbReference>
<accession>A0ABV2A5H6</accession>
<dbReference type="EMBL" id="JBEPIJ010000001">
    <property type="protein sequence ID" value="MES0872505.1"/>
    <property type="molecule type" value="Genomic_DNA"/>
</dbReference>
<dbReference type="GO" id="GO:0016740">
    <property type="term" value="F:transferase activity"/>
    <property type="evidence" value="ECO:0007669"/>
    <property type="project" value="UniProtKB-KW"/>
</dbReference>
<sequence>MRADDTAVVLLGAARSGTKFLRSVIAAPDGFCATPFDCNHIWRLGNARAVHDELDPQSISERDARDIRAALWKLACPSPSERVGKVLVEKTVSNALRPVFVERVLPGARYVVLLRDGRDVVESTFRMWMSPPDGPGLRRKLAALPARALPYALWYGANMVAGRLRGRSVGIWGVRYRGIQRDLQNLTLPEVCAYQWRHCVQRSLEFASGLPPDRCVIVRYESLIADPNALTPVCRMLNLDASASARVHHALSSGIQRQPSRWDTTFDASTRERILDIIGRLQAQLGYPVA</sequence>
<proteinExistence type="predicted"/>
<evidence type="ECO:0000313" key="2">
    <source>
        <dbReference type="Proteomes" id="UP001465331"/>
    </source>
</evidence>
<dbReference type="InterPro" id="IPR027417">
    <property type="entry name" value="P-loop_NTPase"/>
</dbReference>
<name>A0ABV2A5H6_9GAMM</name>
<comment type="caution">
    <text evidence="1">The sequence shown here is derived from an EMBL/GenBank/DDBJ whole genome shotgun (WGS) entry which is preliminary data.</text>
</comment>
<keyword evidence="2" id="KW-1185">Reference proteome</keyword>
<gene>
    <name evidence="1" type="ORF">ABSH63_00535</name>
</gene>
<protein>
    <submittedName>
        <fullName evidence="1">Sulfotransferase</fullName>
        <ecNumber evidence="1">2.8.2.-</ecNumber>
    </submittedName>
</protein>
<keyword evidence="1" id="KW-0808">Transferase</keyword>
<dbReference type="SUPFAM" id="SSF52540">
    <property type="entry name" value="P-loop containing nucleoside triphosphate hydrolases"/>
    <property type="match status" value="1"/>
</dbReference>
<reference evidence="1 2" key="1">
    <citation type="submission" date="2024-06" db="EMBL/GenBank/DDBJ databases">
        <authorList>
            <person name="Li Z."/>
            <person name="Jiang Y."/>
        </authorList>
    </citation>
    <scope>NUCLEOTIDE SEQUENCE [LARGE SCALE GENOMIC DNA]</scope>
    <source>
        <strain evidence="1 2">HSW-8</strain>
    </source>
</reference>
<organism evidence="1 2">
    <name type="scientific">Sinimarinibacterium thermocellulolyticum</name>
    <dbReference type="NCBI Taxonomy" id="3170016"/>
    <lineage>
        <taxon>Bacteria</taxon>
        <taxon>Pseudomonadati</taxon>
        <taxon>Pseudomonadota</taxon>
        <taxon>Gammaproteobacteria</taxon>
        <taxon>Nevskiales</taxon>
        <taxon>Nevskiaceae</taxon>
        <taxon>Sinimarinibacterium</taxon>
    </lineage>
</organism>
<dbReference type="RefSeq" id="WP_352886420.1">
    <property type="nucleotide sequence ID" value="NZ_JBEPIJ010000001.1"/>
</dbReference>
<dbReference type="Proteomes" id="UP001465331">
    <property type="component" value="Unassembled WGS sequence"/>
</dbReference>
<dbReference type="Gene3D" id="3.40.50.300">
    <property type="entry name" value="P-loop containing nucleotide triphosphate hydrolases"/>
    <property type="match status" value="1"/>
</dbReference>
<dbReference type="EC" id="2.8.2.-" evidence="1"/>
<evidence type="ECO:0000313" key="1">
    <source>
        <dbReference type="EMBL" id="MES0872505.1"/>
    </source>
</evidence>